<feature type="domain" description="SCP" evidence="1">
    <location>
        <begin position="5"/>
        <end position="67"/>
    </location>
</feature>
<keyword evidence="3" id="KW-1185">Reference proteome</keyword>
<evidence type="ECO:0000313" key="2">
    <source>
        <dbReference type="EMBL" id="PIO77388.1"/>
    </source>
</evidence>
<organism evidence="2 3">
    <name type="scientific">Teladorsagia circumcincta</name>
    <name type="common">Brown stomach worm</name>
    <name type="synonym">Ostertagia circumcincta</name>
    <dbReference type="NCBI Taxonomy" id="45464"/>
    <lineage>
        <taxon>Eukaryota</taxon>
        <taxon>Metazoa</taxon>
        <taxon>Ecdysozoa</taxon>
        <taxon>Nematoda</taxon>
        <taxon>Chromadorea</taxon>
        <taxon>Rhabditida</taxon>
        <taxon>Rhabditina</taxon>
        <taxon>Rhabditomorpha</taxon>
        <taxon>Strongyloidea</taxon>
        <taxon>Trichostrongylidae</taxon>
        <taxon>Teladorsagia</taxon>
    </lineage>
</organism>
<protein>
    <recommendedName>
        <fullName evidence="1">SCP domain-containing protein</fullName>
    </recommendedName>
</protein>
<dbReference type="SUPFAM" id="SSF55797">
    <property type="entry name" value="PR-1-like"/>
    <property type="match status" value="1"/>
</dbReference>
<reference evidence="2 3" key="1">
    <citation type="submission" date="2015-09" db="EMBL/GenBank/DDBJ databases">
        <title>Draft genome of the parasitic nematode Teladorsagia circumcincta isolate WARC Sus (inbred).</title>
        <authorList>
            <person name="Mitreva M."/>
        </authorList>
    </citation>
    <scope>NUCLEOTIDE SEQUENCE [LARGE SCALE GENOMIC DNA]</scope>
    <source>
        <strain evidence="2 3">S</strain>
    </source>
</reference>
<dbReference type="Proteomes" id="UP000230423">
    <property type="component" value="Unassembled WGS sequence"/>
</dbReference>
<sequence length="106" mass="11504">MKLIKAIKNWWRQVKLVDGIGMKVIYKAKHGSSSISWFTRMAWATTATVGCAVSQNCGGVWYAACHYYSGGNIFDEVVYKKGYPCTDCPGGYFCGSGLLCEAAGGI</sequence>
<accession>A0A2G9V4L3</accession>
<dbReference type="OrthoDB" id="414826at2759"/>
<evidence type="ECO:0000313" key="3">
    <source>
        <dbReference type="Proteomes" id="UP000230423"/>
    </source>
</evidence>
<dbReference type="Pfam" id="PF00188">
    <property type="entry name" value="CAP"/>
    <property type="match status" value="1"/>
</dbReference>
<evidence type="ECO:0000259" key="1">
    <source>
        <dbReference type="Pfam" id="PF00188"/>
    </source>
</evidence>
<dbReference type="InterPro" id="IPR035940">
    <property type="entry name" value="CAP_sf"/>
</dbReference>
<name>A0A2G9V4L3_TELCI</name>
<dbReference type="EMBL" id="KZ345000">
    <property type="protein sequence ID" value="PIO77388.1"/>
    <property type="molecule type" value="Genomic_DNA"/>
</dbReference>
<dbReference type="InterPro" id="IPR014044">
    <property type="entry name" value="CAP_dom"/>
</dbReference>
<dbReference type="AlphaFoldDB" id="A0A2G9V4L3"/>
<gene>
    <name evidence="2" type="ORF">TELCIR_00516</name>
</gene>
<proteinExistence type="predicted"/>
<dbReference type="Gene3D" id="3.40.33.10">
    <property type="entry name" value="CAP"/>
    <property type="match status" value="1"/>
</dbReference>